<organism evidence="12 13">
    <name type="scientific">Somion occarium</name>
    <dbReference type="NCBI Taxonomy" id="3059160"/>
    <lineage>
        <taxon>Eukaryota</taxon>
        <taxon>Fungi</taxon>
        <taxon>Dikarya</taxon>
        <taxon>Basidiomycota</taxon>
        <taxon>Agaricomycotina</taxon>
        <taxon>Agaricomycetes</taxon>
        <taxon>Polyporales</taxon>
        <taxon>Cerrenaceae</taxon>
        <taxon>Somion</taxon>
    </lineage>
</organism>
<evidence type="ECO:0000256" key="11">
    <source>
        <dbReference type="PROSITE-ProRule" id="PRU00221"/>
    </source>
</evidence>
<proteinExistence type="inferred from homology"/>
<dbReference type="InterPro" id="IPR020472">
    <property type="entry name" value="WD40_PAC1"/>
</dbReference>
<comment type="pathway">
    <text evidence="3">tRNA modification; 5-methoxycarbonylmethyl-2-thiouridine-tRNA biosynthesis.</text>
</comment>
<evidence type="ECO:0000256" key="2">
    <source>
        <dbReference type="ARBA" id="ARBA00004496"/>
    </source>
</evidence>
<feature type="repeat" description="WD" evidence="11">
    <location>
        <begin position="187"/>
        <end position="226"/>
    </location>
</feature>
<evidence type="ECO:0000256" key="9">
    <source>
        <dbReference type="ARBA" id="ARBA00022737"/>
    </source>
</evidence>
<keyword evidence="7 11" id="KW-0853">WD repeat</keyword>
<comment type="subcellular location">
    <subcellularLocation>
        <location evidence="2">Cytoplasm</location>
    </subcellularLocation>
    <subcellularLocation>
        <location evidence="1">Nucleus</location>
    </subcellularLocation>
</comment>
<dbReference type="SUPFAM" id="SSF50978">
    <property type="entry name" value="WD40 repeat-like"/>
    <property type="match status" value="2"/>
</dbReference>
<sequence length="809" mass="88438">MYTVTSAYIASATNRHSNAAAISPSGTLAFGSATYVALWNTKDKCDHGVYQTLPGHQGIVTAVRFVQGYDAFISVDDKGTMKYWKKITGEFQCTFTVSAHSKSISSLAVLNDTIVTGGSDSLVKIWKLESDQCVEVQSLTLRGRYPLSLALSLLPNSQACILAIGATEKTIQLWTRSEENFVYAAALSGHEDWIKSLAFQPPSIKGDPLILASGSQDGTIRLWNIEPHVRQTSTNDGTVEGELSDDLLDAFEASLGDLADAEEGGRQISLKRHMLTLKSDQTSPQQFTVTFDALLIGHEAGVTSLSWRPSSILAPEPTLLSTSTDSSVILWSPSTIFGSSSSQTTSIWINQQRFGDIGGQRLGGFISGLWACEGMDVTAWGWNGGWRRWRCRPMSDDERGANVPEEWYEVGAITGHAGPVKGLSWSPQGQYVISASLDQTTRIHGPIPADISNVAPSWHELSRPQVHGYDLIDVAFLDATRFVSIADEKVARVFDAPREFIDLVNNLQVADITVNKDERPRAATVPPLGLSNKAVEASQGTEAPIELDPSRTKRRPFEGELAAATLWPEIEKVFGHGYESISLAVSSNKQFAATACKAASPEHAVIRVYDTEKWHPFGSPLSGHALTITRIAFSPDDRYILSVSRDRSWHLFERNGSGDGYLPCAGDKSHARIIWDCAWAHEGDVFATASRDKTVKIWHIKNLGSKKWPAEATLKLRDAVTAVAFASADSDQRRRLAVGLESGEIVIYSNPLSAPSEWKEELFIDSRHAHVDHIHRLSWRPGTNGMTKQLASCSEDGTVKVLLVHIGTV</sequence>
<dbReference type="Gene3D" id="2.130.10.10">
    <property type="entry name" value="YVTN repeat-like/Quinoprotein amine dehydrogenase"/>
    <property type="match status" value="3"/>
</dbReference>
<evidence type="ECO:0000313" key="13">
    <source>
        <dbReference type="Proteomes" id="UP001497453"/>
    </source>
</evidence>
<keyword evidence="9" id="KW-0677">Repeat</keyword>
<keyword evidence="10" id="KW-0539">Nucleus</keyword>
<dbReference type="PROSITE" id="PS50294">
    <property type="entry name" value="WD_REPEATS_REGION"/>
    <property type="match status" value="5"/>
</dbReference>
<dbReference type="InterPro" id="IPR015943">
    <property type="entry name" value="WD40/YVTN_repeat-like_dom_sf"/>
</dbReference>
<dbReference type="PROSITE" id="PS50082">
    <property type="entry name" value="WD_REPEATS_2"/>
    <property type="match status" value="6"/>
</dbReference>
<dbReference type="PANTHER" id="PTHR44111">
    <property type="entry name" value="ELONGATOR COMPLEX PROTEIN 2"/>
    <property type="match status" value="1"/>
</dbReference>
<dbReference type="Proteomes" id="UP001497453">
    <property type="component" value="Chromosome 2"/>
</dbReference>
<gene>
    <name evidence="12" type="ORF">GFSPODELE1_LOCUS4001</name>
</gene>
<dbReference type="EMBL" id="OZ037945">
    <property type="protein sequence ID" value="CAL1702352.1"/>
    <property type="molecule type" value="Genomic_DNA"/>
</dbReference>
<feature type="repeat" description="WD" evidence="11">
    <location>
        <begin position="97"/>
        <end position="136"/>
    </location>
</feature>
<dbReference type="InterPro" id="IPR037289">
    <property type="entry name" value="Elp2"/>
</dbReference>
<accession>A0ABP1D5K9</accession>
<name>A0ABP1D5K9_9APHY</name>
<feature type="repeat" description="WD" evidence="11">
    <location>
        <begin position="621"/>
        <end position="653"/>
    </location>
</feature>
<feature type="repeat" description="WD" evidence="11">
    <location>
        <begin position="667"/>
        <end position="702"/>
    </location>
</feature>
<dbReference type="Pfam" id="PF00400">
    <property type="entry name" value="WD40"/>
    <property type="match status" value="7"/>
</dbReference>
<evidence type="ECO:0000256" key="8">
    <source>
        <dbReference type="ARBA" id="ARBA00022694"/>
    </source>
</evidence>
<comment type="similarity">
    <text evidence="4">Belongs to the WD repeat ELP2 family.</text>
</comment>
<reference evidence="13" key="1">
    <citation type="submission" date="2024-04" db="EMBL/GenBank/DDBJ databases">
        <authorList>
            <person name="Shaw F."/>
            <person name="Minotto A."/>
        </authorList>
    </citation>
    <scope>NUCLEOTIDE SEQUENCE [LARGE SCALE GENOMIC DNA]</scope>
</reference>
<feature type="repeat" description="WD" evidence="11">
    <location>
        <begin position="295"/>
        <end position="332"/>
    </location>
</feature>
<evidence type="ECO:0000256" key="1">
    <source>
        <dbReference type="ARBA" id="ARBA00004123"/>
    </source>
</evidence>
<evidence type="ECO:0000256" key="6">
    <source>
        <dbReference type="ARBA" id="ARBA00022490"/>
    </source>
</evidence>
<evidence type="ECO:0000256" key="10">
    <source>
        <dbReference type="ARBA" id="ARBA00023242"/>
    </source>
</evidence>
<dbReference type="InterPro" id="IPR001680">
    <property type="entry name" value="WD40_rpt"/>
</dbReference>
<feature type="repeat" description="WD" evidence="11">
    <location>
        <begin position="413"/>
        <end position="443"/>
    </location>
</feature>
<protein>
    <recommendedName>
        <fullName evidence="5">Elongator complex protein 2</fullName>
    </recommendedName>
</protein>
<keyword evidence="8" id="KW-0819">tRNA processing</keyword>
<keyword evidence="6" id="KW-0963">Cytoplasm</keyword>
<evidence type="ECO:0000256" key="5">
    <source>
        <dbReference type="ARBA" id="ARBA00020267"/>
    </source>
</evidence>
<dbReference type="PROSITE" id="PS00678">
    <property type="entry name" value="WD_REPEATS_1"/>
    <property type="match status" value="1"/>
</dbReference>
<evidence type="ECO:0000313" key="12">
    <source>
        <dbReference type="EMBL" id="CAL1702352.1"/>
    </source>
</evidence>
<keyword evidence="13" id="KW-1185">Reference proteome</keyword>
<dbReference type="PRINTS" id="PR00320">
    <property type="entry name" value="GPROTEINBRPT"/>
</dbReference>
<evidence type="ECO:0000256" key="3">
    <source>
        <dbReference type="ARBA" id="ARBA00005043"/>
    </source>
</evidence>
<dbReference type="InterPro" id="IPR036322">
    <property type="entry name" value="WD40_repeat_dom_sf"/>
</dbReference>
<dbReference type="InterPro" id="IPR019775">
    <property type="entry name" value="WD40_repeat_CS"/>
</dbReference>
<evidence type="ECO:0000256" key="7">
    <source>
        <dbReference type="ARBA" id="ARBA00022574"/>
    </source>
</evidence>
<dbReference type="SMART" id="SM00320">
    <property type="entry name" value="WD40"/>
    <property type="match status" value="13"/>
</dbReference>
<evidence type="ECO:0000256" key="4">
    <source>
        <dbReference type="ARBA" id="ARBA00005881"/>
    </source>
</evidence>
<dbReference type="PANTHER" id="PTHR44111:SF1">
    <property type="entry name" value="ELONGATOR COMPLEX PROTEIN 2"/>
    <property type="match status" value="1"/>
</dbReference>